<dbReference type="Gene3D" id="1.10.3100.10">
    <property type="entry name" value="Putative cytoplasmic protein"/>
    <property type="match status" value="1"/>
</dbReference>
<comment type="caution">
    <text evidence="1">The sequence shown here is derived from an EMBL/GenBank/DDBJ whole genome shotgun (WGS) entry which is preliminary data.</text>
</comment>
<dbReference type="GO" id="GO:0003677">
    <property type="term" value="F:DNA binding"/>
    <property type="evidence" value="ECO:0007669"/>
    <property type="project" value="InterPro"/>
</dbReference>
<dbReference type="Proteomes" id="UP000321328">
    <property type="component" value="Unassembled WGS sequence"/>
</dbReference>
<proteinExistence type="predicted"/>
<dbReference type="STRING" id="1123024.GCA_000423625_02854"/>
<gene>
    <name evidence="1" type="ORF">PA7_31600</name>
</gene>
<dbReference type="RefSeq" id="WP_051233055.1">
    <property type="nucleotide sequence ID" value="NZ_AUII01000012.1"/>
</dbReference>
<dbReference type="OrthoDB" id="3259824at2"/>
<name>A0A511D4C2_9PSEU</name>
<evidence type="ECO:0000313" key="2">
    <source>
        <dbReference type="Proteomes" id="UP000321328"/>
    </source>
</evidence>
<dbReference type="InterPro" id="IPR010982">
    <property type="entry name" value="Lambda_DNA-bd_dom_sf"/>
</dbReference>
<dbReference type="InterPro" id="IPR001387">
    <property type="entry name" value="Cro/C1-type_HTH"/>
</dbReference>
<reference evidence="1 2" key="1">
    <citation type="submission" date="2019-07" db="EMBL/GenBank/DDBJ databases">
        <title>Whole genome shotgun sequence of Pseudonocardia asaccharolytica NBRC 16224.</title>
        <authorList>
            <person name="Hosoyama A."/>
            <person name="Uohara A."/>
            <person name="Ohji S."/>
            <person name="Ichikawa N."/>
        </authorList>
    </citation>
    <scope>NUCLEOTIDE SEQUENCE [LARGE SCALE GENOMIC DNA]</scope>
    <source>
        <strain evidence="1 2">NBRC 16224</strain>
    </source>
</reference>
<dbReference type="InterPro" id="IPR027910">
    <property type="entry name" value="YdiL_sf"/>
</dbReference>
<organism evidence="1 2">
    <name type="scientific">Pseudonocardia asaccharolytica DSM 44247 = NBRC 16224</name>
    <dbReference type="NCBI Taxonomy" id="1123024"/>
    <lineage>
        <taxon>Bacteria</taxon>
        <taxon>Bacillati</taxon>
        <taxon>Actinomycetota</taxon>
        <taxon>Actinomycetes</taxon>
        <taxon>Pseudonocardiales</taxon>
        <taxon>Pseudonocardiaceae</taxon>
        <taxon>Pseudonocardia</taxon>
    </lineage>
</organism>
<dbReference type="CDD" id="cd00093">
    <property type="entry name" value="HTH_XRE"/>
    <property type="match status" value="1"/>
</dbReference>
<keyword evidence="2" id="KW-1185">Reference proteome</keyword>
<dbReference type="AlphaFoldDB" id="A0A511D4C2"/>
<protein>
    <submittedName>
        <fullName evidence="1">Uncharacterized protein</fullName>
    </submittedName>
</protein>
<sequence>MKTQTDVMTGAELRVVREHLGLTTRWLAEHLRVQERTVHRWEADVSPIPDGVRCAVEDLETRTAAVVTTAIEACLDAPDPKILTYRTDGDYQAHHPEQPWPASWHRAVVARVAGEVPGLAIEWWRPGRVGHQSSPPTRG</sequence>
<dbReference type="SUPFAM" id="SSF47413">
    <property type="entry name" value="lambda repressor-like DNA-binding domains"/>
    <property type="match status" value="1"/>
</dbReference>
<dbReference type="EMBL" id="BJVI01000035">
    <property type="protein sequence ID" value="GEL19323.1"/>
    <property type="molecule type" value="Genomic_DNA"/>
</dbReference>
<evidence type="ECO:0000313" key="1">
    <source>
        <dbReference type="EMBL" id="GEL19323.1"/>
    </source>
</evidence>
<accession>A0A511D4C2</accession>